<feature type="region of interest" description="Disordered" evidence="10">
    <location>
        <begin position="331"/>
        <end position="388"/>
    </location>
</feature>
<dbReference type="GeneID" id="14925703"/>
<comment type="function">
    <text evidence="1">Golgi membrane protein involved in vesicular trafficking and spindle migration.</text>
</comment>
<keyword evidence="6 11" id="KW-0812">Transmembrane</keyword>
<accession>L8HGL7</accession>
<reference evidence="13 14" key="1">
    <citation type="journal article" date="2013" name="Genome Biol.">
        <title>Genome of Acanthamoeba castellanii highlights extensive lateral gene transfer and early evolution of tyrosine kinase signaling.</title>
        <authorList>
            <person name="Clarke M."/>
            <person name="Lohan A.J."/>
            <person name="Liu B."/>
            <person name="Lagkouvardos I."/>
            <person name="Roy S."/>
            <person name="Zafar N."/>
            <person name="Bertelli C."/>
            <person name="Schilde C."/>
            <person name="Kianianmomeni A."/>
            <person name="Burglin T.R."/>
            <person name="Frech C."/>
            <person name="Turcotte B."/>
            <person name="Kopec K.O."/>
            <person name="Synnott J.M."/>
            <person name="Choo C."/>
            <person name="Paponov I."/>
            <person name="Finkler A."/>
            <person name="Soon Heng Tan C."/>
            <person name="Hutchins A.P."/>
            <person name="Weinmeier T."/>
            <person name="Rattei T."/>
            <person name="Chu J.S."/>
            <person name="Gimenez G."/>
            <person name="Irimia M."/>
            <person name="Rigden D.J."/>
            <person name="Fitzpatrick D.A."/>
            <person name="Lorenzo-Morales J."/>
            <person name="Bateman A."/>
            <person name="Chiu C.H."/>
            <person name="Tang P."/>
            <person name="Hegemann P."/>
            <person name="Fromm H."/>
            <person name="Raoult D."/>
            <person name="Greub G."/>
            <person name="Miranda-Saavedra D."/>
            <person name="Chen N."/>
            <person name="Nash P."/>
            <person name="Ginger M.L."/>
            <person name="Horn M."/>
            <person name="Schaap P."/>
            <person name="Caler L."/>
            <person name="Loftus B."/>
        </authorList>
    </citation>
    <scope>NUCLEOTIDE SEQUENCE [LARGE SCALE GENOMIC DNA]</scope>
    <source>
        <strain evidence="13 14">Neff</strain>
    </source>
</reference>
<name>L8HGL7_ACACF</name>
<feature type="transmembrane region" description="Helical" evidence="11">
    <location>
        <begin position="173"/>
        <end position="201"/>
    </location>
</feature>
<feature type="transmembrane region" description="Helical" evidence="11">
    <location>
        <begin position="103"/>
        <end position="122"/>
    </location>
</feature>
<evidence type="ECO:0000256" key="8">
    <source>
        <dbReference type="ARBA" id="ARBA00023034"/>
    </source>
</evidence>
<keyword evidence="14" id="KW-1185">Reference proteome</keyword>
<dbReference type="VEuPathDB" id="AmoebaDB:ACA1_173060"/>
<dbReference type="GO" id="GO:0000139">
    <property type="term" value="C:Golgi membrane"/>
    <property type="evidence" value="ECO:0007669"/>
    <property type="project" value="UniProtKB-SubCell"/>
</dbReference>
<keyword evidence="9 11" id="KW-0472">Membrane</keyword>
<feature type="domain" description="VTT" evidence="12">
    <location>
        <begin position="165"/>
        <end position="276"/>
    </location>
</feature>
<dbReference type="Pfam" id="PF09335">
    <property type="entry name" value="VTT_dom"/>
    <property type="match status" value="1"/>
</dbReference>
<comment type="similarity">
    <text evidence="3">Belongs to the TVP38/TMEM64 family.</text>
</comment>
<evidence type="ECO:0000259" key="12">
    <source>
        <dbReference type="Pfam" id="PF09335"/>
    </source>
</evidence>
<dbReference type="InterPro" id="IPR051076">
    <property type="entry name" value="Golgi_membrane_TVP38/TMEM64"/>
</dbReference>
<dbReference type="AlphaFoldDB" id="L8HGL7"/>
<comment type="subcellular location">
    <subcellularLocation>
        <location evidence="2">Golgi apparatus membrane</location>
        <topology evidence="2">Multi-pass membrane protein</topology>
    </subcellularLocation>
</comment>
<evidence type="ECO:0000256" key="9">
    <source>
        <dbReference type="ARBA" id="ARBA00023136"/>
    </source>
</evidence>
<dbReference type="KEGG" id="acan:ACA1_173060"/>
<evidence type="ECO:0000256" key="7">
    <source>
        <dbReference type="ARBA" id="ARBA00022989"/>
    </source>
</evidence>
<dbReference type="Proteomes" id="UP000011083">
    <property type="component" value="Unassembled WGS sequence"/>
</dbReference>
<protein>
    <recommendedName>
        <fullName evidence="4">Golgi apparatus membrane protein TVP38</fullName>
    </recommendedName>
    <alternativeName>
        <fullName evidence="5">Golgi apparatus membrane protein tvp38</fullName>
    </alternativeName>
</protein>
<dbReference type="PANTHER" id="PTHR47549">
    <property type="entry name" value="GOLGI APPARATUS MEMBRANE PROTEIN TVP38-RELATED"/>
    <property type="match status" value="1"/>
</dbReference>
<evidence type="ECO:0000256" key="4">
    <source>
        <dbReference type="ARBA" id="ARBA00013533"/>
    </source>
</evidence>
<feature type="transmembrane region" description="Helical" evidence="11">
    <location>
        <begin position="254"/>
        <end position="275"/>
    </location>
</feature>
<keyword evidence="8" id="KW-0333">Golgi apparatus</keyword>
<dbReference type="OrthoDB" id="166803at2759"/>
<sequence length="412" mass="45709">MALSSRKRAAESTPLLAAMDEDKREYGALGKGRYREHDGVVGEWQFDERRPQPKLEVVVAPLDAEEGHDGLRDEVSEQEPQEQRNEEAFLDAWSRFLFSKRGLGLVLLMVISLVLGILALVYREELFRAFDKTAGFIRDQGIAGSLLLILAIAITSYPPMVGYSWGLLACGYIYGWAGFIPAYIGALLGGLTSFLAFRYAFRDWVEKQTRSYPKYVALERALEKEGLPLVILIRIAPYPYPIFNALFAATRVEFHIFAIGTAISLIKILIHISVGKSLSSFSDVLNGETGSRWDIVFLVVGITVGLGVGIYLYFRTKQHLQQYADEIGGEEETRYSAAPEDEEQHNNDQDHDGDGDEESAEDLQQTQVVEPTEAGGHDNVVAEEDTAPVRLDCADGAVAHKNEATADETKNV</sequence>
<evidence type="ECO:0000313" key="13">
    <source>
        <dbReference type="EMBL" id="ELR24679.1"/>
    </source>
</evidence>
<feature type="transmembrane region" description="Helical" evidence="11">
    <location>
        <begin position="142"/>
        <end position="161"/>
    </location>
</feature>
<dbReference type="GO" id="GO:0000022">
    <property type="term" value="P:mitotic spindle elongation"/>
    <property type="evidence" value="ECO:0007669"/>
    <property type="project" value="TreeGrafter"/>
</dbReference>
<evidence type="ECO:0000256" key="2">
    <source>
        <dbReference type="ARBA" id="ARBA00004653"/>
    </source>
</evidence>
<proteinExistence type="inferred from homology"/>
<evidence type="ECO:0000256" key="3">
    <source>
        <dbReference type="ARBA" id="ARBA00008640"/>
    </source>
</evidence>
<organism evidence="13 14">
    <name type="scientific">Acanthamoeba castellanii (strain ATCC 30010 / Neff)</name>
    <dbReference type="NCBI Taxonomy" id="1257118"/>
    <lineage>
        <taxon>Eukaryota</taxon>
        <taxon>Amoebozoa</taxon>
        <taxon>Discosea</taxon>
        <taxon>Longamoebia</taxon>
        <taxon>Centramoebida</taxon>
        <taxon>Acanthamoebidae</taxon>
        <taxon>Acanthamoeba</taxon>
    </lineage>
</organism>
<evidence type="ECO:0000256" key="5">
    <source>
        <dbReference type="ARBA" id="ARBA00020673"/>
    </source>
</evidence>
<evidence type="ECO:0000256" key="11">
    <source>
        <dbReference type="SAM" id="Phobius"/>
    </source>
</evidence>
<feature type="transmembrane region" description="Helical" evidence="11">
    <location>
        <begin position="295"/>
        <end position="314"/>
    </location>
</feature>
<dbReference type="STRING" id="1257118.L8HGL7"/>
<dbReference type="EMBL" id="KB007811">
    <property type="protein sequence ID" value="ELR24679.1"/>
    <property type="molecule type" value="Genomic_DNA"/>
</dbReference>
<evidence type="ECO:0000256" key="1">
    <source>
        <dbReference type="ARBA" id="ARBA00002978"/>
    </source>
</evidence>
<evidence type="ECO:0000313" key="14">
    <source>
        <dbReference type="Proteomes" id="UP000011083"/>
    </source>
</evidence>
<evidence type="ECO:0000256" key="10">
    <source>
        <dbReference type="SAM" id="MobiDB-lite"/>
    </source>
</evidence>
<dbReference type="InterPro" id="IPR032816">
    <property type="entry name" value="VTT_dom"/>
</dbReference>
<keyword evidence="7 11" id="KW-1133">Transmembrane helix</keyword>
<dbReference type="GO" id="GO:0016192">
    <property type="term" value="P:vesicle-mediated transport"/>
    <property type="evidence" value="ECO:0007669"/>
    <property type="project" value="TreeGrafter"/>
</dbReference>
<evidence type="ECO:0000256" key="6">
    <source>
        <dbReference type="ARBA" id="ARBA00022692"/>
    </source>
</evidence>
<dbReference type="RefSeq" id="XP_004356579.1">
    <property type="nucleotide sequence ID" value="XM_004356526.1"/>
</dbReference>
<dbReference type="PANTHER" id="PTHR47549:SF1">
    <property type="entry name" value="GOLGI APPARATUS MEMBRANE PROTEIN TVP38"/>
    <property type="match status" value="1"/>
</dbReference>
<gene>
    <name evidence="13" type="ORF">ACA1_173060</name>
</gene>